<dbReference type="Proteomes" id="UP001265700">
    <property type="component" value="Unassembled WGS sequence"/>
</dbReference>
<name>A0ABU1WTS7_9BURK</name>
<sequence>MNAQDIKSTSSLALTAALLALSSASFAADAPAGSTGKAIAAGDKVHCYNVHSCKGMSDCKTAEHACKGQNACKGHGFKAQTAESCLKAGGTIADL</sequence>
<proteinExistence type="predicted"/>
<evidence type="ECO:0000313" key="3">
    <source>
        <dbReference type="Proteomes" id="UP001265700"/>
    </source>
</evidence>
<dbReference type="RefSeq" id="WP_310321687.1">
    <property type="nucleotide sequence ID" value="NZ_JAVDWU010000013.1"/>
</dbReference>
<comment type="caution">
    <text evidence="2">The sequence shown here is derived from an EMBL/GenBank/DDBJ whole genome shotgun (WGS) entry which is preliminary data.</text>
</comment>
<dbReference type="EMBL" id="JAVDWU010000013">
    <property type="protein sequence ID" value="MDR7152690.1"/>
    <property type="molecule type" value="Genomic_DNA"/>
</dbReference>
<reference evidence="2 3" key="1">
    <citation type="submission" date="2023-07" db="EMBL/GenBank/DDBJ databases">
        <title>Sorghum-associated microbial communities from plants grown in Nebraska, USA.</title>
        <authorList>
            <person name="Schachtman D."/>
        </authorList>
    </citation>
    <scope>NUCLEOTIDE SEQUENCE [LARGE SCALE GENOMIC DNA]</scope>
    <source>
        <strain evidence="2 3">4249</strain>
    </source>
</reference>
<keyword evidence="3" id="KW-1185">Reference proteome</keyword>
<organism evidence="2 3">
    <name type="scientific">Hydrogenophaga palleronii</name>
    <dbReference type="NCBI Taxonomy" id="65655"/>
    <lineage>
        <taxon>Bacteria</taxon>
        <taxon>Pseudomonadati</taxon>
        <taxon>Pseudomonadota</taxon>
        <taxon>Betaproteobacteria</taxon>
        <taxon>Burkholderiales</taxon>
        <taxon>Comamonadaceae</taxon>
        <taxon>Hydrogenophaga</taxon>
    </lineage>
</organism>
<feature type="chain" id="PRO_5045960573" evidence="1">
    <location>
        <begin position="28"/>
        <end position="95"/>
    </location>
</feature>
<protein>
    <submittedName>
        <fullName evidence="2">Uncharacterized protein</fullName>
    </submittedName>
</protein>
<evidence type="ECO:0000313" key="2">
    <source>
        <dbReference type="EMBL" id="MDR7152690.1"/>
    </source>
</evidence>
<evidence type="ECO:0000256" key="1">
    <source>
        <dbReference type="SAM" id="SignalP"/>
    </source>
</evidence>
<gene>
    <name evidence="2" type="ORF">J2W49_004668</name>
</gene>
<feature type="signal peptide" evidence="1">
    <location>
        <begin position="1"/>
        <end position="27"/>
    </location>
</feature>
<keyword evidence="1" id="KW-0732">Signal</keyword>
<accession>A0ABU1WTS7</accession>